<sequence>MSTRHRRCYSSFYSLSPPTTHKDYELGEDDRFQQLPQQQQSGILEENHLLVPNHPLAYLSDQHFKDIFDIQESVGMNKQAITSLSSVHGNGGMDPSSNINNRMIHLRRSSSSLFFSSSLLFDDDSRGDDEEEASSLTSIDLNEENHEECASSSSVDTSSDEAASSLNLHHPQPQQHEHTSTTTTTSESHSVPSLNRKLHQKSYSFSILNVFGTNHDYNDDIPKIPSHDTESKPHHTIHPDNNTNPPQEMHKDKSQQDFSTSTFSFNFDQNSKNSKSNSPSLLTSPQNSQDKFLVWWFAFFILLILLVAISFGLMTAIPEIKRKRIENTPYWDETLKAKEEKRKLAMQHGMWHNLTAVVLEAMNVRSRGGPSASSSSSTKTTSSHTKQSPGVSPSNAISLPSGIRPSPSNLSFSDRQMEHLTLRMRGLIANALKKSSQQQEQVSAPPAPHMTSFKSHAASRIAIIDEYRSADKEDEENIITDRDPKKLPFKKQQHDTSSQSNQESHDSWENLDYPFLDSNDIIEKQYFTNHILLSHDLNPFYIVNSSALTSWKDSYKTLHLKFATEGFAPSLRPIDEKFEDTFFRKILIREKSIYSRMSNSQLKSQFFGLSLKRRIANSKFVDWRANQLLYEIDRTHENDGSFRYHVTTKRASLKVHVKFNDVKYRDDFLEYPRVTEKSRERYCKNNFCGTDAHEDMTKLHSNTHNASNLSNTHNLCVMCEANIPKSQSSHFYKGLCYKPNVDLAIVSIENGILDYGLHDPSKVFAIFDSDGNLFAQDPISTTRTVSTQDSKFRNYNIEYHAQLASIGPIQISSSPSQPDNFFIEIVPRLLLLDSFLPLEIPIILHEGIGIEKIDLMQQFGMISPVRQFLFVSTSGVPTFHMAQRLYFLYSKDVSVVPRTPDIALRVASNVMNKALQQWTSLRKDHQTRQQPHNAATTKTEKATSSKLKETEISTEEISQMHKPSTMMEHVLFSSQKSYILVVEKESSIINVDDDSTTGYHLDSSKIHNFSNRKEFFSTLLEFCNSKGLQLVHLKIPSLRNDTMNLTLFSSIHHGDVQPQQQQFNLSFIELGRLFHHAHGVISLFDFPLSHYLLFMKSSSSSSSASQSPPPHAVNILEIGSRETLNHENYCVARALGLEYNANVVTSSVEREDEILYRIDVEEMIQIVSTF</sequence>
<evidence type="ECO:0000313" key="3">
    <source>
        <dbReference type="EMBL" id="KAF0973356.1"/>
    </source>
</evidence>
<feature type="compositionally biased region" description="Basic and acidic residues" evidence="1">
    <location>
        <begin position="219"/>
        <end position="233"/>
    </location>
</feature>
<keyword evidence="2" id="KW-1133">Transmembrane helix</keyword>
<feature type="compositionally biased region" description="Polar residues" evidence="1">
    <location>
        <begin position="433"/>
        <end position="442"/>
    </location>
</feature>
<protein>
    <submittedName>
        <fullName evidence="3">Uncharacterized protein</fullName>
    </submittedName>
</protein>
<feature type="compositionally biased region" description="Low complexity" evidence="1">
    <location>
        <begin position="150"/>
        <end position="193"/>
    </location>
</feature>
<keyword evidence="2" id="KW-0812">Transmembrane</keyword>
<feature type="region of interest" description="Disordered" evidence="1">
    <location>
        <begin position="219"/>
        <end position="255"/>
    </location>
</feature>
<feature type="transmembrane region" description="Helical" evidence="2">
    <location>
        <begin position="293"/>
        <end position="317"/>
    </location>
</feature>
<evidence type="ECO:0000256" key="2">
    <source>
        <dbReference type="SAM" id="Phobius"/>
    </source>
</evidence>
<dbReference type="VEuPathDB" id="AmoebaDB:FDP41_008563"/>
<dbReference type="VEuPathDB" id="AmoebaDB:NF0072950"/>
<dbReference type="OrthoDB" id="10477867at2759"/>
<proteinExistence type="predicted"/>
<evidence type="ECO:0000313" key="4">
    <source>
        <dbReference type="Proteomes" id="UP000444721"/>
    </source>
</evidence>
<organism evidence="3 4">
    <name type="scientific">Naegleria fowleri</name>
    <name type="common">Brain eating amoeba</name>
    <dbReference type="NCBI Taxonomy" id="5763"/>
    <lineage>
        <taxon>Eukaryota</taxon>
        <taxon>Discoba</taxon>
        <taxon>Heterolobosea</taxon>
        <taxon>Tetramitia</taxon>
        <taxon>Eutetramitia</taxon>
        <taxon>Vahlkampfiidae</taxon>
        <taxon>Naegleria</taxon>
    </lineage>
</organism>
<gene>
    <name evidence="3" type="ORF">FDP41_008563</name>
</gene>
<comment type="caution">
    <text evidence="3">The sequence shown here is derived from an EMBL/GenBank/DDBJ whole genome shotgun (WGS) entry which is preliminary data.</text>
</comment>
<feature type="compositionally biased region" description="Acidic residues" evidence="1">
    <location>
        <begin position="124"/>
        <end position="133"/>
    </location>
</feature>
<feature type="region of interest" description="Disordered" evidence="1">
    <location>
        <begin position="124"/>
        <end position="195"/>
    </location>
</feature>
<dbReference type="RefSeq" id="XP_044558069.1">
    <property type="nucleotide sequence ID" value="XM_044712430.1"/>
</dbReference>
<feature type="region of interest" description="Disordered" evidence="1">
    <location>
        <begin position="365"/>
        <end position="412"/>
    </location>
</feature>
<feature type="region of interest" description="Disordered" evidence="1">
    <location>
        <begin position="922"/>
        <end position="960"/>
    </location>
</feature>
<dbReference type="AlphaFoldDB" id="A0A6A5BFF1"/>
<name>A0A6A5BFF1_NAEFO</name>
<feature type="compositionally biased region" description="Low complexity" evidence="1">
    <location>
        <begin position="371"/>
        <end position="388"/>
    </location>
</feature>
<feature type="region of interest" description="Disordered" evidence="1">
    <location>
        <begin position="473"/>
        <end position="506"/>
    </location>
</feature>
<evidence type="ECO:0000256" key="1">
    <source>
        <dbReference type="SAM" id="MobiDB-lite"/>
    </source>
</evidence>
<keyword evidence="4" id="KW-1185">Reference proteome</keyword>
<dbReference type="EMBL" id="VFQX01000061">
    <property type="protein sequence ID" value="KAF0973356.1"/>
    <property type="molecule type" value="Genomic_DNA"/>
</dbReference>
<accession>A0A6A5BFF1</accession>
<dbReference type="Proteomes" id="UP000444721">
    <property type="component" value="Unassembled WGS sequence"/>
</dbReference>
<reference evidence="3 4" key="1">
    <citation type="journal article" date="2019" name="Sci. Rep.">
        <title>Nanopore sequencing improves the draft genome of the human pathogenic amoeba Naegleria fowleri.</title>
        <authorList>
            <person name="Liechti N."/>
            <person name="Schurch N."/>
            <person name="Bruggmann R."/>
            <person name="Wittwer M."/>
        </authorList>
    </citation>
    <scope>NUCLEOTIDE SEQUENCE [LARGE SCALE GENOMIC DNA]</scope>
    <source>
        <strain evidence="3 4">ATCC 30894</strain>
    </source>
</reference>
<feature type="region of interest" description="Disordered" evidence="1">
    <location>
        <begin position="432"/>
        <end position="454"/>
    </location>
</feature>
<keyword evidence="2" id="KW-0472">Membrane</keyword>
<dbReference type="GeneID" id="68115781"/>
<feature type="compositionally biased region" description="Basic and acidic residues" evidence="1">
    <location>
        <begin position="938"/>
        <end position="951"/>
    </location>
</feature>
<dbReference type="VEuPathDB" id="AmoebaDB:NfTy_092440"/>
<feature type="compositionally biased region" description="Polar residues" evidence="1">
    <location>
        <begin position="389"/>
        <end position="398"/>
    </location>
</feature>